<dbReference type="AlphaFoldDB" id="A1K8K8"/>
<evidence type="ECO:0000256" key="3">
    <source>
        <dbReference type="ARBA" id="ARBA00023125"/>
    </source>
</evidence>
<keyword evidence="3" id="KW-0238">DNA-binding</keyword>
<name>A1K8K8_AZOSB</name>
<dbReference type="InterPro" id="IPR036388">
    <property type="entry name" value="WH-like_DNA-bd_sf"/>
</dbReference>
<dbReference type="Gene3D" id="1.10.10.10">
    <property type="entry name" value="Winged helix-like DNA-binding domain superfamily/Winged helix DNA-binding domain"/>
    <property type="match status" value="1"/>
</dbReference>
<sequence length="388" mass="41936">MGMEYVVVVIEGRVRSVGAAGPYAAGKAAPDASRRTRAAADAAPRMTTARARESVPIMGQAPAADRLPARYQLCRFAIADPLTAARYTARMDLKQLEYFVRVAELGSFTRASIALDIAQPALSRQVRLLEVELHQNLLVRNGRGVTLTEAGKVLLEHSRGVLHQIERIREELERVRGTPSGRVAVGLPPSLSRVLTVPVTREFRARMPGATLSITEGLSVTMREALMNGRLDIALLYNAVPSTDIDLFPLLDEPLFLVQRADHGSTAPIPLRELADHPLVIPSRPNALRMLVETELANLGCRPRIAIEIDGVAPILGLVADGLGSAVLSMNAVATSAKAAEFVVRPFIEPGLQSRLSMAVSSRRPTTGTQQAMLELLREIAPRLITPA</sequence>
<dbReference type="FunFam" id="1.10.10.10:FF:000001">
    <property type="entry name" value="LysR family transcriptional regulator"/>
    <property type="match status" value="1"/>
</dbReference>
<evidence type="ECO:0000313" key="6">
    <source>
        <dbReference type="EMBL" id="CAL95163.1"/>
    </source>
</evidence>
<dbReference type="Proteomes" id="UP000002588">
    <property type="component" value="Chromosome"/>
</dbReference>
<accession>A1K8K8</accession>
<dbReference type="InterPro" id="IPR000847">
    <property type="entry name" value="LysR_HTH_N"/>
</dbReference>
<dbReference type="Pfam" id="PF00126">
    <property type="entry name" value="HTH_1"/>
    <property type="match status" value="1"/>
</dbReference>
<gene>
    <name evidence="6" type="primary">nac</name>
    <name evidence="6" type="ordered locus">azo2546</name>
</gene>
<evidence type="ECO:0000313" key="7">
    <source>
        <dbReference type="Proteomes" id="UP000002588"/>
    </source>
</evidence>
<dbReference type="PRINTS" id="PR00039">
    <property type="entry name" value="HTHLYSR"/>
</dbReference>
<dbReference type="SUPFAM" id="SSF46785">
    <property type="entry name" value="Winged helix' DNA-binding domain"/>
    <property type="match status" value="1"/>
</dbReference>
<dbReference type="GO" id="GO:0003700">
    <property type="term" value="F:DNA-binding transcription factor activity"/>
    <property type="evidence" value="ECO:0007669"/>
    <property type="project" value="InterPro"/>
</dbReference>
<dbReference type="GO" id="GO:0003677">
    <property type="term" value="F:DNA binding"/>
    <property type="evidence" value="ECO:0007669"/>
    <property type="project" value="UniProtKB-KW"/>
</dbReference>
<protein>
    <submittedName>
        <fullName evidence="6">Nitrogen assimilation regulatory protein</fullName>
    </submittedName>
</protein>
<feature type="domain" description="HTH lysR-type" evidence="5">
    <location>
        <begin position="91"/>
        <end position="148"/>
    </location>
</feature>
<dbReference type="SUPFAM" id="SSF53850">
    <property type="entry name" value="Periplasmic binding protein-like II"/>
    <property type="match status" value="1"/>
</dbReference>
<reference evidence="6 7" key="1">
    <citation type="journal article" date="2006" name="Nat. Biotechnol.">
        <title>Complete genome of the mutualistic, N2-fixing grass endophyte Azoarcus sp. strain BH72.</title>
        <authorList>
            <person name="Krause A."/>
            <person name="Ramakumar A."/>
            <person name="Bartels D."/>
            <person name="Battistoni F."/>
            <person name="Bekel T."/>
            <person name="Boch J."/>
            <person name="Boehm M."/>
            <person name="Friedrich F."/>
            <person name="Hurek T."/>
            <person name="Krause L."/>
            <person name="Linke B."/>
            <person name="McHardy A.C."/>
            <person name="Sarkar A."/>
            <person name="Schneiker S."/>
            <person name="Syed A.A."/>
            <person name="Thauer R."/>
            <person name="Vorhoelter F.-J."/>
            <person name="Weidner S."/>
            <person name="Puehler A."/>
            <person name="Reinhold-Hurek B."/>
            <person name="Kaiser O."/>
            <person name="Goesmann A."/>
        </authorList>
    </citation>
    <scope>NUCLEOTIDE SEQUENCE [LARGE SCALE GENOMIC DNA]</scope>
    <source>
        <strain evidence="6 7">BH72</strain>
    </source>
</reference>
<dbReference type="KEGG" id="azo:azo2546"/>
<dbReference type="Pfam" id="PF03466">
    <property type="entry name" value="LysR_substrate"/>
    <property type="match status" value="1"/>
</dbReference>
<organism evidence="6 7">
    <name type="scientific">Azoarcus sp. (strain BH72)</name>
    <dbReference type="NCBI Taxonomy" id="418699"/>
    <lineage>
        <taxon>Bacteria</taxon>
        <taxon>Pseudomonadati</taxon>
        <taxon>Pseudomonadota</taxon>
        <taxon>Betaproteobacteria</taxon>
        <taxon>Rhodocyclales</taxon>
        <taxon>Zoogloeaceae</taxon>
        <taxon>Azoarcus</taxon>
    </lineage>
</organism>
<dbReference type="GO" id="GO:0005829">
    <property type="term" value="C:cytosol"/>
    <property type="evidence" value="ECO:0007669"/>
    <property type="project" value="TreeGrafter"/>
</dbReference>
<dbReference type="HOGENOM" id="CLU_039613_6_5_4"/>
<keyword evidence="7" id="KW-1185">Reference proteome</keyword>
<dbReference type="InterPro" id="IPR005119">
    <property type="entry name" value="LysR_subst-bd"/>
</dbReference>
<dbReference type="InterPro" id="IPR050950">
    <property type="entry name" value="HTH-type_LysR_regulators"/>
</dbReference>
<dbReference type="PANTHER" id="PTHR30419">
    <property type="entry name" value="HTH-TYPE TRANSCRIPTIONAL REGULATOR YBHD"/>
    <property type="match status" value="1"/>
</dbReference>
<dbReference type="PROSITE" id="PS50931">
    <property type="entry name" value="HTH_LYSR"/>
    <property type="match status" value="1"/>
</dbReference>
<dbReference type="InterPro" id="IPR036390">
    <property type="entry name" value="WH_DNA-bd_sf"/>
</dbReference>
<evidence type="ECO:0000256" key="1">
    <source>
        <dbReference type="ARBA" id="ARBA00009437"/>
    </source>
</evidence>
<dbReference type="Gene3D" id="3.40.190.290">
    <property type="match status" value="1"/>
</dbReference>
<evidence type="ECO:0000256" key="4">
    <source>
        <dbReference type="ARBA" id="ARBA00023163"/>
    </source>
</evidence>
<evidence type="ECO:0000259" key="5">
    <source>
        <dbReference type="PROSITE" id="PS50931"/>
    </source>
</evidence>
<proteinExistence type="inferred from homology"/>
<dbReference type="STRING" id="62928.azo2546"/>
<dbReference type="CDD" id="cd08433">
    <property type="entry name" value="PBP2_Nac"/>
    <property type="match status" value="1"/>
</dbReference>
<comment type="similarity">
    <text evidence="1">Belongs to the LysR transcriptional regulatory family.</text>
</comment>
<evidence type="ECO:0000256" key="2">
    <source>
        <dbReference type="ARBA" id="ARBA00023015"/>
    </source>
</evidence>
<dbReference type="eggNOG" id="COG0583">
    <property type="taxonomic scope" value="Bacteria"/>
</dbReference>
<keyword evidence="4" id="KW-0804">Transcription</keyword>
<keyword evidence="2" id="KW-0805">Transcription regulation</keyword>
<dbReference type="EMBL" id="AM406670">
    <property type="protein sequence ID" value="CAL95163.1"/>
    <property type="molecule type" value="Genomic_DNA"/>
</dbReference>